<dbReference type="CDD" id="cd18186">
    <property type="entry name" value="BTB_POZ_ZBTB_KLHL-like"/>
    <property type="match status" value="1"/>
</dbReference>
<sequence>MTSPPAKRQRTEDASITRSSIWYKDGSVVLQAQNTQFRVHWSFLSQNSSFFRDLENLPQPPEQPTVDGCPVVELPDNADDVKYLLKALYNPAIFHQKALDFPYIASFIRLGRKYEFKDLFHIALERLTDENPATLEAFDALYYPPGLSTHAGRGQPTRITDYPGVYHDILTLARENELRSLLPWAYVCPEIFNGLPRPDGTTSLLSSTDTQLCIIGRDKLLRAQCSPDKTFGWLVPSESNANGCKHHEICSRSRESIWYSFATSPRIQYALSTPKFLTRLPFCDHCRERAKEGMTAGRAKMWEALPSMFGLPPWNELKSEL</sequence>
<dbReference type="SUPFAM" id="SSF54695">
    <property type="entry name" value="POZ domain"/>
    <property type="match status" value="1"/>
</dbReference>
<protein>
    <recommendedName>
        <fullName evidence="1">BTB domain-containing protein</fullName>
    </recommendedName>
</protein>
<comment type="caution">
    <text evidence="2">The sequence shown here is derived from an EMBL/GenBank/DDBJ whole genome shotgun (WGS) entry which is preliminary data.</text>
</comment>
<organism evidence="2 3">
    <name type="scientific">Mycena metata</name>
    <dbReference type="NCBI Taxonomy" id="1033252"/>
    <lineage>
        <taxon>Eukaryota</taxon>
        <taxon>Fungi</taxon>
        <taxon>Dikarya</taxon>
        <taxon>Basidiomycota</taxon>
        <taxon>Agaricomycotina</taxon>
        <taxon>Agaricomycetes</taxon>
        <taxon>Agaricomycetidae</taxon>
        <taxon>Agaricales</taxon>
        <taxon>Marasmiineae</taxon>
        <taxon>Mycenaceae</taxon>
        <taxon>Mycena</taxon>
    </lineage>
</organism>
<dbReference type="Proteomes" id="UP001215598">
    <property type="component" value="Unassembled WGS sequence"/>
</dbReference>
<dbReference type="AlphaFoldDB" id="A0AAD7KDT1"/>
<proteinExistence type="predicted"/>
<evidence type="ECO:0000313" key="3">
    <source>
        <dbReference type="Proteomes" id="UP001215598"/>
    </source>
</evidence>
<accession>A0AAD7KDT1</accession>
<dbReference type="PROSITE" id="PS50097">
    <property type="entry name" value="BTB"/>
    <property type="match status" value="1"/>
</dbReference>
<reference evidence="2" key="1">
    <citation type="submission" date="2023-03" db="EMBL/GenBank/DDBJ databases">
        <title>Massive genome expansion in bonnet fungi (Mycena s.s.) driven by repeated elements and novel gene families across ecological guilds.</title>
        <authorList>
            <consortium name="Lawrence Berkeley National Laboratory"/>
            <person name="Harder C.B."/>
            <person name="Miyauchi S."/>
            <person name="Viragh M."/>
            <person name="Kuo A."/>
            <person name="Thoen E."/>
            <person name="Andreopoulos B."/>
            <person name="Lu D."/>
            <person name="Skrede I."/>
            <person name="Drula E."/>
            <person name="Henrissat B."/>
            <person name="Morin E."/>
            <person name="Kohler A."/>
            <person name="Barry K."/>
            <person name="LaButti K."/>
            <person name="Morin E."/>
            <person name="Salamov A."/>
            <person name="Lipzen A."/>
            <person name="Mereny Z."/>
            <person name="Hegedus B."/>
            <person name="Baldrian P."/>
            <person name="Stursova M."/>
            <person name="Weitz H."/>
            <person name="Taylor A."/>
            <person name="Grigoriev I.V."/>
            <person name="Nagy L.G."/>
            <person name="Martin F."/>
            <person name="Kauserud H."/>
        </authorList>
    </citation>
    <scope>NUCLEOTIDE SEQUENCE</scope>
    <source>
        <strain evidence="2">CBHHK182m</strain>
    </source>
</reference>
<gene>
    <name evidence="2" type="ORF">B0H16DRAFT_1402918</name>
</gene>
<feature type="domain" description="BTB" evidence="1">
    <location>
        <begin position="26"/>
        <end position="97"/>
    </location>
</feature>
<evidence type="ECO:0000313" key="2">
    <source>
        <dbReference type="EMBL" id="KAJ7782672.1"/>
    </source>
</evidence>
<keyword evidence="3" id="KW-1185">Reference proteome</keyword>
<dbReference type="EMBL" id="JARKIB010000003">
    <property type="protein sequence ID" value="KAJ7782672.1"/>
    <property type="molecule type" value="Genomic_DNA"/>
</dbReference>
<dbReference type="InterPro" id="IPR011333">
    <property type="entry name" value="SKP1/BTB/POZ_sf"/>
</dbReference>
<dbReference type="Pfam" id="PF00651">
    <property type="entry name" value="BTB"/>
    <property type="match status" value="1"/>
</dbReference>
<name>A0AAD7KDT1_9AGAR</name>
<dbReference type="SMART" id="SM00225">
    <property type="entry name" value="BTB"/>
    <property type="match status" value="1"/>
</dbReference>
<evidence type="ECO:0000259" key="1">
    <source>
        <dbReference type="PROSITE" id="PS50097"/>
    </source>
</evidence>
<dbReference type="Gene3D" id="3.30.710.10">
    <property type="entry name" value="Potassium Channel Kv1.1, Chain A"/>
    <property type="match status" value="1"/>
</dbReference>
<dbReference type="InterPro" id="IPR000210">
    <property type="entry name" value="BTB/POZ_dom"/>
</dbReference>